<accession>A0A0E0RZ77</accession>
<keyword evidence="2" id="KW-0472">Membrane</keyword>
<sequence>MGSQDLPASLGANGAEPPVLPVASSDLSSIFEWAALFPLAIYLASSRYPHLLVGRTALAGFIPAGLFPRLGVLAMIADLLQHGQDFIDRASSVTDSRRTVWDVSWDSIFPCANGAVAEILSGYILRNVKLQSLEEKEEEKPEIKTSNKEPAARLSKSKPDKSFRRYQNLHIIRFSESESKSMRRNRRLGSSDALPMVFEAFVLLGLLGASVVCYLFGLYGTGTAIALIVIFRVCRQLIRVDRPGGYLQSNEIGVPGCMLVSLHENASTWYLYIGSRGVIDTMLNKTMVQGFESPLGGWKAHGLRILEILQLAIMTYVAAQKGWDGVALLILVATAWAFDSIVYRDGRIAELWLRRNGIKVKTLSLQFTGRTPMIGAIQALGQHRRTSWMDGILAPSNRRDAWLQMLAEREVDPKLNQVLTHDDKNWIELKLRLTREAEEVIRPVMSDQITGTTAQATA</sequence>
<keyword evidence="2" id="KW-0812">Transmembrane</keyword>
<gene>
    <name evidence="3" type="ORF">FGRAMPH1_01T09499</name>
</gene>
<dbReference type="EMBL" id="HG970333">
    <property type="protein sequence ID" value="CEF76552.1"/>
    <property type="molecule type" value="Genomic_DNA"/>
</dbReference>
<reference evidence="3 5" key="3">
    <citation type="journal article" date="2015" name="BMC Genomics">
        <title>The completed genome sequence of the pathogenic ascomycete fungus Fusarium graminearum.</title>
        <authorList>
            <person name="King R."/>
            <person name="Urban M."/>
            <person name="Hammond-Kosack M.C."/>
            <person name="Hassani-Pak K."/>
            <person name="Hammond-Kosack K.E."/>
        </authorList>
    </citation>
    <scope>NUCLEOTIDE SEQUENCE [LARGE SCALE GENOMIC DNA]</scope>
    <source>
        <strain evidence="5">ATCC MYA-4620 / CBS 123657 / FGSC 9075 / NRRL 31084 / PH-1</strain>
        <strain evidence="3">PH-1</strain>
    </source>
</reference>
<evidence type="ECO:0000256" key="2">
    <source>
        <dbReference type="SAM" id="Phobius"/>
    </source>
</evidence>
<keyword evidence="5" id="KW-1185">Reference proteome</keyword>
<organism evidence="3 5">
    <name type="scientific">Gibberella zeae (strain ATCC MYA-4620 / CBS 123657 / FGSC 9075 / NRRL 31084 / PH-1)</name>
    <name type="common">Wheat head blight fungus</name>
    <name type="synonym">Fusarium graminearum</name>
    <dbReference type="NCBI Taxonomy" id="229533"/>
    <lineage>
        <taxon>Eukaryota</taxon>
        <taxon>Fungi</taxon>
        <taxon>Dikarya</taxon>
        <taxon>Ascomycota</taxon>
        <taxon>Pezizomycotina</taxon>
        <taxon>Sordariomycetes</taxon>
        <taxon>Hypocreomycetidae</taxon>
        <taxon>Hypocreales</taxon>
        <taxon>Nectriaceae</taxon>
        <taxon>Fusarium</taxon>
    </lineage>
</organism>
<reference evidence="4 5" key="2">
    <citation type="journal article" date="2010" name="Nature">
        <title>Comparative genomics reveals mobile pathogenicity chromosomes in Fusarium.</title>
        <authorList>
            <person name="Ma L.J."/>
            <person name="van der Does H.C."/>
            <person name="Borkovich K.A."/>
            <person name="Coleman J.J."/>
            <person name="Daboussi M.J."/>
            <person name="Di Pietro A."/>
            <person name="Dufresne M."/>
            <person name="Freitag M."/>
            <person name="Grabherr M."/>
            <person name="Henrissat B."/>
            <person name="Houterman P.M."/>
            <person name="Kang S."/>
            <person name="Shim W.B."/>
            <person name="Woloshuk C."/>
            <person name="Xie X."/>
            <person name="Xu J.R."/>
            <person name="Antoniw J."/>
            <person name="Baker S.E."/>
            <person name="Bluhm B.H."/>
            <person name="Breakspear A."/>
            <person name="Brown D.W."/>
            <person name="Butchko R.A."/>
            <person name="Chapman S."/>
            <person name="Coulson R."/>
            <person name="Coutinho P.M."/>
            <person name="Danchin E.G."/>
            <person name="Diener A."/>
            <person name="Gale L.R."/>
            <person name="Gardiner D.M."/>
            <person name="Goff S."/>
            <person name="Hammond-Kosack K.E."/>
            <person name="Hilburn K."/>
            <person name="Hua-Van A."/>
            <person name="Jonkers W."/>
            <person name="Kazan K."/>
            <person name="Kodira C.D."/>
            <person name="Koehrsen M."/>
            <person name="Kumar L."/>
            <person name="Lee Y.H."/>
            <person name="Li L."/>
            <person name="Manners J.M."/>
            <person name="Miranda-Saavedra D."/>
            <person name="Mukherjee M."/>
            <person name="Park G."/>
            <person name="Park J."/>
            <person name="Park S.Y."/>
            <person name="Proctor R.H."/>
            <person name="Regev A."/>
            <person name="Ruiz-Roldan M.C."/>
            <person name="Sain D."/>
            <person name="Sakthikumar S."/>
            <person name="Sykes S."/>
            <person name="Schwartz D.C."/>
            <person name="Turgeon B.G."/>
            <person name="Wapinski I."/>
            <person name="Yoder O."/>
            <person name="Young S."/>
            <person name="Zeng Q."/>
            <person name="Zhou S."/>
            <person name="Galagan J."/>
            <person name="Cuomo C.A."/>
            <person name="Kistler H.C."/>
            <person name="Rep M."/>
        </authorList>
    </citation>
    <scope>GENOME REANNOTATION</scope>
    <source>
        <strain evidence="5">ATCC MYA-4620 / CBS 123657 / FGSC 9075 / NRRL 31084 / PH-1</strain>
        <strain evidence="4">PH-1 / ATCC MYA-4620 / FGSC 9075 / NRRL 31084</strain>
    </source>
</reference>
<dbReference type="InParanoid" id="A0A098DDN6"/>
<dbReference type="Proteomes" id="UP000070720">
    <property type="component" value="Chromosome 2"/>
</dbReference>
<dbReference type="eggNOG" id="ENOG502SMNG">
    <property type="taxonomic scope" value="Eukaryota"/>
</dbReference>
<dbReference type="EnsemblFungi" id="CEF76552">
    <property type="protein sequence ID" value="CEF76552"/>
    <property type="gene ID" value="FGRRES_13408_M"/>
</dbReference>
<feature type="transmembrane region" description="Helical" evidence="2">
    <location>
        <begin position="214"/>
        <end position="234"/>
    </location>
</feature>
<dbReference type="AlphaFoldDB" id="A0A098DDN6"/>
<reference evidence="4 5" key="1">
    <citation type="journal article" date="2007" name="Science">
        <title>The Fusarium graminearum genome reveals a link between localized polymorphism and pathogen specialization.</title>
        <authorList>
            <person name="Cuomo C.A."/>
            <person name="Gueldener U."/>
            <person name="Xu J.-R."/>
            <person name="Trail F."/>
            <person name="Turgeon B.G."/>
            <person name="Di Pietro A."/>
            <person name="Walton J.D."/>
            <person name="Ma L.-J."/>
            <person name="Baker S.E."/>
            <person name="Rep M."/>
            <person name="Adam G."/>
            <person name="Antoniw J."/>
            <person name="Baldwin T."/>
            <person name="Calvo S.E."/>
            <person name="Chang Y.-L."/>
            <person name="DeCaprio D."/>
            <person name="Gale L.R."/>
            <person name="Gnerre S."/>
            <person name="Goswami R.S."/>
            <person name="Hammond-Kosack K."/>
            <person name="Harris L.J."/>
            <person name="Hilburn K."/>
            <person name="Kennell J.C."/>
            <person name="Kroken S."/>
            <person name="Magnuson J.K."/>
            <person name="Mannhaupt G."/>
            <person name="Mauceli E.W."/>
            <person name="Mewes H.-W."/>
            <person name="Mitterbauer R."/>
            <person name="Muehlbauer G."/>
            <person name="Muensterkoetter M."/>
            <person name="Nelson D."/>
            <person name="O'Donnell K."/>
            <person name="Ouellet T."/>
            <person name="Qi W."/>
            <person name="Quesneville H."/>
            <person name="Roncero M.I.G."/>
            <person name="Seong K.-Y."/>
            <person name="Tetko I.V."/>
            <person name="Urban M."/>
            <person name="Waalwijk C."/>
            <person name="Ward T.J."/>
            <person name="Yao J."/>
            <person name="Birren B.W."/>
            <person name="Kistler H.C."/>
        </authorList>
    </citation>
    <scope>NUCLEOTIDE SEQUENCE [LARGE SCALE GENOMIC DNA]</scope>
    <source>
        <strain evidence="5">ATCC MYA-4620 / CBS 123657 / FGSC 9075 / NRRL 31084 / PH-1</strain>
        <strain evidence="4">PH-1 / ATCC MYA-4620 / FGSC 9075 / NRRL 31084</strain>
    </source>
</reference>
<dbReference type="VEuPathDB" id="FungiDB:FGRAMPH1_01G09499"/>
<evidence type="ECO:0000313" key="3">
    <source>
        <dbReference type="EMBL" id="CEF76552.1"/>
    </source>
</evidence>
<reference evidence="4" key="4">
    <citation type="submission" date="2017-01" db="UniProtKB">
        <authorList>
            <consortium name="EnsemblFungi"/>
        </authorList>
    </citation>
    <scope>IDENTIFICATION</scope>
    <source>
        <strain evidence="4">PH-1 / ATCC MYA-4620 / FGSC 9075 / NRRL 31084</strain>
    </source>
</reference>
<protein>
    <submittedName>
        <fullName evidence="3">Chromosome 2, complete genome</fullName>
    </submittedName>
</protein>
<accession>A0A098DDN6</accession>
<keyword evidence="2" id="KW-1133">Transmembrane helix</keyword>
<name>A0A098DDN6_GIBZE</name>
<feature type="region of interest" description="Disordered" evidence="1">
    <location>
        <begin position="136"/>
        <end position="160"/>
    </location>
</feature>
<proteinExistence type="predicted"/>
<evidence type="ECO:0000313" key="4">
    <source>
        <dbReference type="EnsemblFungi" id="CEF76552"/>
    </source>
</evidence>
<evidence type="ECO:0000256" key="1">
    <source>
        <dbReference type="SAM" id="MobiDB-lite"/>
    </source>
</evidence>
<evidence type="ECO:0000313" key="5">
    <source>
        <dbReference type="Proteomes" id="UP000070720"/>
    </source>
</evidence>